<comment type="caution">
    <text evidence="9">The sequence shown here is derived from an EMBL/GenBank/DDBJ whole genome shotgun (WGS) entry which is preliminary data.</text>
</comment>
<evidence type="ECO:0000313" key="9">
    <source>
        <dbReference type="EMBL" id="GIG02697.1"/>
    </source>
</evidence>
<evidence type="ECO:0000256" key="4">
    <source>
        <dbReference type="ARBA" id="ARBA00022692"/>
    </source>
</evidence>
<keyword evidence="3" id="KW-0808">Transferase</keyword>
<dbReference type="InterPro" id="IPR017475">
    <property type="entry name" value="EPS_sugar_tfrase"/>
</dbReference>
<dbReference type="GO" id="GO:0016780">
    <property type="term" value="F:phosphotransferase activity, for other substituted phosphate groups"/>
    <property type="evidence" value="ECO:0007669"/>
    <property type="project" value="TreeGrafter"/>
</dbReference>
<feature type="transmembrane region" description="Helical" evidence="7">
    <location>
        <begin position="52"/>
        <end position="73"/>
    </location>
</feature>
<evidence type="ECO:0000259" key="8">
    <source>
        <dbReference type="Pfam" id="PF02397"/>
    </source>
</evidence>
<gene>
    <name evidence="9" type="ORF">Cci01nite_77900</name>
</gene>
<evidence type="ECO:0000256" key="5">
    <source>
        <dbReference type="ARBA" id="ARBA00022989"/>
    </source>
</evidence>
<feature type="transmembrane region" description="Helical" evidence="7">
    <location>
        <begin position="85"/>
        <end position="106"/>
    </location>
</feature>
<feature type="transmembrane region" description="Helical" evidence="7">
    <location>
        <begin position="145"/>
        <end position="166"/>
    </location>
</feature>
<keyword evidence="5 7" id="KW-1133">Transmembrane helix</keyword>
<keyword evidence="6 7" id="KW-0472">Membrane</keyword>
<accession>A0A8J3KGC4</accession>
<dbReference type="NCBIfam" id="TIGR03025">
    <property type="entry name" value="EPS_sugtrans"/>
    <property type="match status" value="1"/>
</dbReference>
<feature type="transmembrane region" description="Helical" evidence="7">
    <location>
        <begin position="323"/>
        <end position="348"/>
    </location>
</feature>
<feature type="domain" description="Bacterial sugar transferase" evidence="8">
    <location>
        <begin position="322"/>
        <end position="512"/>
    </location>
</feature>
<dbReference type="InterPro" id="IPR003362">
    <property type="entry name" value="Bact_transf"/>
</dbReference>
<dbReference type="PANTHER" id="PTHR30576">
    <property type="entry name" value="COLANIC BIOSYNTHESIS UDP-GLUCOSE LIPID CARRIER TRANSFERASE"/>
    <property type="match status" value="1"/>
</dbReference>
<organism evidence="9 10">
    <name type="scientific">Catellatospora citrea</name>
    <dbReference type="NCBI Taxonomy" id="53366"/>
    <lineage>
        <taxon>Bacteria</taxon>
        <taxon>Bacillati</taxon>
        <taxon>Actinomycetota</taxon>
        <taxon>Actinomycetes</taxon>
        <taxon>Micromonosporales</taxon>
        <taxon>Micromonosporaceae</taxon>
        <taxon>Catellatospora</taxon>
    </lineage>
</organism>
<sequence>MTDTQTMTDTHRITAIRHEDDDSGVTAVLSRIAADNQAGFARVNWETGYVRLAVLGDALVAAVAAVLAIYFRFGQTWDSPWNRNHLAIALLFPVGWIVMALLTGAYDSRCMFLGNDEYARILRAALWLTAIMAFASYMLNLNISRAYPLISIPMVVTLTLAHRYLLRRVLHRRWENGRLLRRVIVAGHEQAVWELTAQLRRERRHGLQVVGVCLPTESKLAKTMLGGANGHPKVYGSLDVDEVANAVAASGSDTIIVLPCPEFGSSAVRRLAWKLERDEIDVILASALIDVTGDRTTIRPVVGLPLLHLEHAKLKGGSRLLKAAVDFCGGLVGTLLLLPFLAVIGLLIKLTPGGRGPVVFRQTRVGRNGVPFTLYKFRTMHVDAESRLQSLRAHNDHDGSLFKMREDPRITPIGRWLRKYSLDELPQLINVLKGEMSLVGPRPPLPREVAEYGFEMRRRLLVKPGLTGLWQVSGRSDLPWAEAVRLDVHYVENWSLWMDLLILVRTAGAVLKGTGAY</sequence>
<evidence type="ECO:0000256" key="3">
    <source>
        <dbReference type="ARBA" id="ARBA00022679"/>
    </source>
</evidence>
<dbReference type="PANTHER" id="PTHR30576:SF10">
    <property type="entry name" value="SLL5057 PROTEIN"/>
    <property type="match status" value="1"/>
</dbReference>
<evidence type="ECO:0000256" key="7">
    <source>
        <dbReference type="SAM" id="Phobius"/>
    </source>
</evidence>
<evidence type="ECO:0000256" key="1">
    <source>
        <dbReference type="ARBA" id="ARBA00004141"/>
    </source>
</evidence>
<evidence type="ECO:0000256" key="6">
    <source>
        <dbReference type="ARBA" id="ARBA00023136"/>
    </source>
</evidence>
<evidence type="ECO:0000256" key="2">
    <source>
        <dbReference type="ARBA" id="ARBA00006464"/>
    </source>
</evidence>
<dbReference type="EMBL" id="BONH01000058">
    <property type="protein sequence ID" value="GIG02697.1"/>
    <property type="molecule type" value="Genomic_DNA"/>
</dbReference>
<protein>
    <submittedName>
        <fullName evidence="9">Polyprenyl glycosylphosphotransferase</fullName>
    </submittedName>
</protein>
<comment type="similarity">
    <text evidence="2">Belongs to the bacterial sugar transferase family.</text>
</comment>
<name>A0A8J3KGC4_9ACTN</name>
<dbReference type="AlphaFoldDB" id="A0A8J3KGC4"/>
<dbReference type="Proteomes" id="UP000659904">
    <property type="component" value="Unassembled WGS sequence"/>
</dbReference>
<dbReference type="Pfam" id="PF13727">
    <property type="entry name" value="CoA_binding_3"/>
    <property type="match status" value="1"/>
</dbReference>
<keyword evidence="4 7" id="KW-0812">Transmembrane</keyword>
<comment type="subcellular location">
    <subcellularLocation>
        <location evidence="1">Membrane</location>
        <topology evidence="1">Multi-pass membrane protein</topology>
    </subcellularLocation>
</comment>
<dbReference type="Pfam" id="PF02397">
    <property type="entry name" value="Bac_transf"/>
    <property type="match status" value="1"/>
</dbReference>
<dbReference type="GO" id="GO:0016020">
    <property type="term" value="C:membrane"/>
    <property type="evidence" value="ECO:0007669"/>
    <property type="project" value="UniProtKB-SubCell"/>
</dbReference>
<evidence type="ECO:0000313" key="10">
    <source>
        <dbReference type="Proteomes" id="UP000659904"/>
    </source>
</evidence>
<feature type="transmembrane region" description="Helical" evidence="7">
    <location>
        <begin position="118"/>
        <end position="139"/>
    </location>
</feature>
<keyword evidence="10" id="KW-1185">Reference proteome</keyword>
<proteinExistence type="inferred from homology"/>
<reference evidence="9 10" key="1">
    <citation type="submission" date="2021-01" db="EMBL/GenBank/DDBJ databases">
        <title>Whole genome shotgun sequence of Catellatospora citrea NBRC 14495.</title>
        <authorList>
            <person name="Komaki H."/>
            <person name="Tamura T."/>
        </authorList>
    </citation>
    <scope>NUCLEOTIDE SEQUENCE [LARGE SCALE GENOMIC DNA]</scope>
    <source>
        <strain evidence="9 10">NBRC 14495</strain>
    </source>
</reference>